<dbReference type="SMART" id="SM00382">
    <property type="entry name" value="AAA"/>
    <property type="match status" value="1"/>
</dbReference>
<proteinExistence type="predicted"/>
<name>A0A1W1IC32_9LACT</name>
<protein>
    <recommendedName>
        <fullName evidence="1">AAA+ ATPase domain-containing protein</fullName>
    </recommendedName>
</protein>
<dbReference type="GO" id="GO:0016887">
    <property type="term" value="F:ATP hydrolysis activity"/>
    <property type="evidence" value="ECO:0007669"/>
    <property type="project" value="InterPro"/>
</dbReference>
<dbReference type="RefSeq" id="WP_086941460.1">
    <property type="nucleotide sequence ID" value="NZ_UETS01000001.1"/>
</dbReference>
<gene>
    <name evidence="2" type="ORF">TPAS_228</name>
</gene>
<dbReference type="Pfam" id="PF13102">
    <property type="entry name" value="Phage_int_SAM_5"/>
    <property type="match status" value="1"/>
</dbReference>
<sequence>MDETISIRQIEKLRREYKEYLSSTNLGWSEPTIATYASDSFYALNNNIGIDFWSCFIDDVSMLEARDKISDFLRQEKKSDHADERANNYQEAMKHLKKFLDEKYPLLAQEWSGKALNNTYLKSDFKKWMHKQKKSNNEAYSANTITTYTNMLKNTTQKLELGDLVESDLFFYTFPEDFEAAYKIITSTDNFNEVDAAGKKSYSNAMTMYSKFLKELYEPSCWIFQGNPKYYNVVDAVNDLATITWSVNQYPKQIKAGDKAYIWISGSEGGIIATGKILCDPEMREPVQNDPYAHDDFLNQAPHLAVDIKFEKKLTASIILRKELLADERTKKLEILTYPGATNFLVLKEQYEVIESMINGSYQRLPASPSDNTLSTPVEKRRYWMYAPGEGSYMWEEFYEKGIMGIGWDDLGDLSLYSSKQAMKEEMKSLYGDVSSYKNAGHATWQFANELKPGDIVFAKLGMYKLIGRGIVTSEYIFDPSRESYRHTRKVNWTHKGEWESESQNAMKTLTDITPFNEYHQNMENLISEGYEPKDSPAEYDSYSEDEFLDDVFMSEERYTTLKNLLRKKKNIILQGAPGVGKTYAAERLAHSIMGEKDSSRVIIVQFHQSYSYEDFIMGYRPNNNNSGFTLSYGPFYDFCKEAEPDDREYFFIIDEINRGNLSKIFGELLMLIENDKRGKEVRLLYSDEQFSVPENVYIIGMMNTADRSLAMIDYALRRRFAFFEFEPAFETEGFKTYQSTIANNKFDKLIETVSSLNKIISEDASLGSGFRIGHSYFCTGEVVDDAWLSDLVEYEFIPLIKEYWFDEPFKVEQWTLNLQGAIHG</sequence>
<dbReference type="CDD" id="cd00009">
    <property type="entry name" value="AAA"/>
    <property type="match status" value="1"/>
</dbReference>
<evidence type="ECO:0000313" key="3">
    <source>
        <dbReference type="Proteomes" id="UP000195985"/>
    </source>
</evidence>
<dbReference type="InterPro" id="IPR003593">
    <property type="entry name" value="AAA+_ATPase"/>
</dbReference>
<dbReference type="AlphaFoldDB" id="A0A1W1IC32"/>
<evidence type="ECO:0000313" key="2">
    <source>
        <dbReference type="EMBL" id="SLM50556.1"/>
    </source>
</evidence>
<dbReference type="SUPFAM" id="SSF88697">
    <property type="entry name" value="PUA domain-like"/>
    <property type="match status" value="1"/>
</dbReference>
<dbReference type="PANTHER" id="PTHR37291">
    <property type="entry name" value="5-METHYLCYTOSINE-SPECIFIC RESTRICTION ENZYME B"/>
    <property type="match status" value="1"/>
</dbReference>
<evidence type="ECO:0000259" key="1">
    <source>
        <dbReference type="SMART" id="SM00382"/>
    </source>
</evidence>
<dbReference type="Pfam" id="PF07728">
    <property type="entry name" value="AAA_5"/>
    <property type="match status" value="1"/>
</dbReference>
<dbReference type="InterPro" id="IPR027417">
    <property type="entry name" value="P-loop_NTPase"/>
</dbReference>
<dbReference type="Gene3D" id="3.40.50.300">
    <property type="entry name" value="P-loop containing nucleotide triphosphate hydrolases"/>
    <property type="match status" value="1"/>
</dbReference>
<dbReference type="InterPro" id="IPR025269">
    <property type="entry name" value="SAM-like_dom"/>
</dbReference>
<dbReference type="PANTHER" id="PTHR37291:SF1">
    <property type="entry name" value="TYPE IV METHYL-DIRECTED RESTRICTION ENZYME ECOKMCRB SUBUNIT"/>
    <property type="match status" value="1"/>
</dbReference>
<organism evidence="2 3">
    <name type="scientific">Trichococcus pasteurii</name>
    <dbReference type="NCBI Taxonomy" id="43064"/>
    <lineage>
        <taxon>Bacteria</taxon>
        <taxon>Bacillati</taxon>
        <taxon>Bacillota</taxon>
        <taxon>Bacilli</taxon>
        <taxon>Lactobacillales</taxon>
        <taxon>Carnobacteriaceae</taxon>
        <taxon>Trichococcus</taxon>
    </lineage>
</organism>
<dbReference type="Proteomes" id="UP000195985">
    <property type="component" value="Unassembled WGS sequence"/>
</dbReference>
<dbReference type="OrthoDB" id="9781481at2"/>
<dbReference type="Pfam" id="PF01878">
    <property type="entry name" value="EVE"/>
    <property type="match status" value="1"/>
</dbReference>
<dbReference type="InterPro" id="IPR015947">
    <property type="entry name" value="PUA-like_sf"/>
</dbReference>
<dbReference type="EMBL" id="FWEY01000001">
    <property type="protein sequence ID" value="SLM50556.1"/>
    <property type="molecule type" value="Genomic_DNA"/>
</dbReference>
<dbReference type="GO" id="GO:0005524">
    <property type="term" value="F:ATP binding"/>
    <property type="evidence" value="ECO:0007669"/>
    <property type="project" value="InterPro"/>
</dbReference>
<reference evidence="3" key="1">
    <citation type="submission" date="2016-04" db="EMBL/GenBank/DDBJ databases">
        <authorList>
            <person name="Strepis N."/>
        </authorList>
    </citation>
    <scope>NUCLEOTIDE SEQUENCE [LARGE SCALE GENOMIC DNA]</scope>
</reference>
<dbReference type="SUPFAM" id="SSF52540">
    <property type="entry name" value="P-loop containing nucleoside triphosphate hydrolases"/>
    <property type="match status" value="1"/>
</dbReference>
<dbReference type="STRING" id="43064.SAMN04488086_102236"/>
<dbReference type="InterPro" id="IPR002740">
    <property type="entry name" value="EVE_domain"/>
</dbReference>
<keyword evidence="3" id="KW-1185">Reference proteome</keyword>
<dbReference type="InterPro" id="IPR052934">
    <property type="entry name" value="Methyl-DNA_Rec/Restrict_Enz"/>
</dbReference>
<dbReference type="Gene3D" id="3.10.590.10">
    <property type="entry name" value="ph1033 like domains"/>
    <property type="match status" value="1"/>
</dbReference>
<dbReference type="InterPro" id="IPR011704">
    <property type="entry name" value="ATPase_dyneun-rel_AAA"/>
</dbReference>
<feature type="domain" description="AAA+ ATPase" evidence="1">
    <location>
        <begin position="568"/>
        <end position="727"/>
    </location>
</feature>
<accession>A0A1W1IC32</accession>